<evidence type="ECO:0000313" key="3">
    <source>
        <dbReference type="Proteomes" id="UP001187192"/>
    </source>
</evidence>
<dbReference type="EMBL" id="BTGU01000027">
    <property type="protein sequence ID" value="GMN48085.1"/>
    <property type="molecule type" value="Genomic_DNA"/>
</dbReference>
<organism evidence="2 3">
    <name type="scientific">Ficus carica</name>
    <name type="common">Common fig</name>
    <dbReference type="NCBI Taxonomy" id="3494"/>
    <lineage>
        <taxon>Eukaryota</taxon>
        <taxon>Viridiplantae</taxon>
        <taxon>Streptophyta</taxon>
        <taxon>Embryophyta</taxon>
        <taxon>Tracheophyta</taxon>
        <taxon>Spermatophyta</taxon>
        <taxon>Magnoliopsida</taxon>
        <taxon>eudicotyledons</taxon>
        <taxon>Gunneridae</taxon>
        <taxon>Pentapetalae</taxon>
        <taxon>rosids</taxon>
        <taxon>fabids</taxon>
        <taxon>Rosales</taxon>
        <taxon>Moraceae</taxon>
        <taxon>Ficeae</taxon>
        <taxon>Ficus</taxon>
    </lineage>
</organism>
<dbReference type="Proteomes" id="UP001187192">
    <property type="component" value="Unassembled WGS sequence"/>
</dbReference>
<evidence type="ECO:0000256" key="1">
    <source>
        <dbReference type="SAM" id="MobiDB-lite"/>
    </source>
</evidence>
<proteinExistence type="predicted"/>
<protein>
    <submittedName>
        <fullName evidence="2">Uncharacterized protein</fullName>
    </submittedName>
</protein>
<sequence length="107" mass="12197">MGGPLHLTDFDDGGNLSDFGDGGKKRKGKIGFQTQKYKEEHKRDRELQRRKNDREERSIMGGGRRKVKDKTKVGGQLRPSTIQYPTGRQATECKIVNALYRTVHFCS</sequence>
<evidence type="ECO:0000313" key="2">
    <source>
        <dbReference type="EMBL" id="GMN48085.1"/>
    </source>
</evidence>
<gene>
    <name evidence="2" type="ORF">TIFTF001_017257</name>
</gene>
<dbReference type="AlphaFoldDB" id="A0AA88D834"/>
<feature type="compositionally biased region" description="Basic and acidic residues" evidence="1">
    <location>
        <begin position="36"/>
        <end position="58"/>
    </location>
</feature>
<comment type="caution">
    <text evidence="2">The sequence shown here is derived from an EMBL/GenBank/DDBJ whole genome shotgun (WGS) entry which is preliminary data.</text>
</comment>
<accession>A0AA88D834</accession>
<keyword evidence="3" id="KW-1185">Reference proteome</keyword>
<reference evidence="2" key="1">
    <citation type="submission" date="2023-07" db="EMBL/GenBank/DDBJ databases">
        <title>draft genome sequence of fig (Ficus carica).</title>
        <authorList>
            <person name="Takahashi T."/>
            <person name="Nishimura K."/>
        </authorList>
    </citation>
    <scope>NUCLEOTIDE SEQUENCE</scope>
</reference>
<feature type="region of interest" description="Disordered" evidence="1">
    <location>
        <begin position="1"/>
        <end position="83"/>
    </location>
</feature>
<name>A0AA88D834_FICCA</name>